<evidence type="ECO:0000256" key="2">
    <source>
        <dbReference type="ARBA" id="ARBA00007524"/>
    </source>
</evidence>
<accession>A0A830FEM7</accession>
<dbReference type="GO" id="GO:0033013">
    <property type="term" value="P:tetrapyrrole metabolic process"/>
    <property type="evidence" value="ECO:0007669"/>
    <property type="project" value="UniProtKB-ARBA"/>
</dbReference>
<evidence type="ECO:0000313" key="7">
    <source>
        <dbReference type="EMBL" id="GGL46024.1"/>
    </source>
</evidence>
<evidence type="ECO:0000256" key="3">
    <source>
        <dbReference type="ARBA" id="ARBA00022692"/>
    </source>
</evidence>
<organism evidence="7 8">
    <name type="scientific">Halocalculus aciditolerans</name>
    <dbReference type="NCBI Taxonomy" id="1383812"/>
    <lineage>
        <taxon>Archaea</taxon>
        <taxon>Methanobacteriati</taxon>
        <taxon>Methanobacteriota</taxon>
        <taxon>Stenosarchaea group</taxon>
        <taxon>Halobacteria</taxon>
        <taxon>Halobacteriales</taxon>
        <taxon>Halobacteriaceae</taxon>
        <taxon>Halocalculus</taxon>
    </lineage>
</organism>
<dbReference type="EMBL" id="BMPG01000001">
    <property type="protein sequence ID" value="GGL46024.1"/>
    <property type="molecule type" value="Genomic_DNA"/>
</dbReference>
<dbReference type="InterPro" id="IPR004307">
    <property type="entry name" value="TspO_MBR"/>
</dbReference>
<dbReference type="CDD" id="cd15904">
    <property type="entry name" value="TSPO_MBR"/>
    <property type="match status" value="1"/>
</dbReference>
<dbReference type="AlphaFoldDB" id="A0A830FEM7"/>
<name>A0A830FEM7_9EURY</name>
<gene>
    <name evidence="7" type="ORF">GCM10009039_00460</name>
</gene>
<dbReference type="Pfam" id="PF03073">
    <property type="entry name" value="TspO_MBR"/>
    <property type="match status" value="1"/>
</dbReference>
<sequence length="170" mass="18455">MSALSARVAEFPRAHPVASLVVAVLAVEAVGASGAVFTAQGLAEWYGTLRRPGVAPPNWVFGPVWTTLFALVGVAAWLVWRQGEENPRGVRLAGGVFAVHFAFNLGWSAVFFGLREIGAALVVIAVLWVLIAATTWAFARIDRRAAALLVPYLLWVSFAAYLNYQFWLLN</sequence>
<feature type="transmembrane region" description="Helical" evidence="6">
    <location>
        <begin position="145"/>
        <end position="164"/>
    </location>
</feature>
<keyword evidence="3 6" id="KW-0812">Transmembrane</keyword>
<dbReference type="Gene3D" id="1.20.1260.100">
    <property type="entry name" value="TspO/MBR protein"/>
    <property type="match status" value="1"/>
</dbReference>
<dbReference type="OrthoDB" id="212929at2157"/>
<dbReference type="GO" id="GO:0016020">
    <property type="term" value="C:membrane"/>
    <property type="evidence" value="ECO:0007669"/>
    <property type="project" value="UniProtKB-SubCell"/>
</dbReference>
<evidence type="ECO:0000256" key="6">
    <source>
        <dbReference type="SAM" id="Phobius"/>
    </source>
</evidence>
<proteinExistence type="inferred from homology"/>
<comment type="caution">
    <text evidence="7">The sequence shown here is derived from an EMBL/GenBank/DDBJ whole genome shotgun (WGS) entry which is preliminary data.</text>
</comment>
<evidence type="ECO:0000256" key="5">
    <source>
        <dbReference type="ARBA" id="ARBA00023136"/>
    </source>
</evidence>
<feature type="transmembrane region" description="Helical" evidence="6">
    <location>
        <begin position="58"/>
        <end position="80"/>
    </location>
</feature>
<keyword evidence="5 6" id="KW-0472">Membrane</keyword>
<dbReference type="Proteomes" id="UP000607197">
    <property type="component" value="Unassembled WGS sequence"/>
</dbReference>
<dbReference type="RefSeq" id="WP_188974648.1">
    <property type="nucleotide sequence ID" value="NZ_BMPG01000001.1"/>
</dbReference>
<feature type="transmembrane region" description="Helical" evidence="6">
    <location>
        <begin position="92"/>
        <end position="111"/>
    </location>
</feature>
<dbReference type="InterPro" id="IPR038330">
    <property type="entry name" value="TspO/MBR-related_sf"/>
</dbReference>
<comment type="subcellular location">
    <subcellularLocation>
        <location evidence="1">Membrane</location>
        <topology evidence="1">Multi-pass membrane protein</topology>
    </subcellularLocation>
</comment>
<evidence type="ECO:0000256" key="1">
    <source>
        <dbReference type="ARBA" id="ARBA00004141"/>
    </source>
</evidence>
<dbReference type="PANTHER" id="PTHR10057:SF0">
    <property type="entry name" value="TRANSLOCATOR PROTEIN"/>
    <property type="match status" value="1"/>
</dbReference>
<keyword evidence="8" id="KW-1185">Reference proteome</keyword>
<reference evidence="7" key="2">
    <citation type="submission" date="2020-09" db="EMBL/GenBank/DDBJ databases">
        <authorList>
            <person name="Sun Q."/>
            <person name="Ohkuma M."/>
        </authorList>
    </citation>
    <scope>NUCLEOTIDE SEQUENCE</scope>
    <source>
        <strain evidence="7">JCM 19596</strain>
    </source>
</reference>
<dbReference type="FunFam" id="1.20.1260.100:FF:000001">
    <property type="entry name" value="translocator protein 2"/>
    <property type="match status" value="1"/>
</dbReference>
<evidence type="ECO:0000313" key="8">
    <source>
        <dbReference type="Proteomes" id="UP000607197"/>
    </source>
</evidence>
<protein>
    <submittedName>
        <fullName evidence="7">TspO and MBR</fullName>
    </submittedName>
</protein>
<keyword evidence="4 6" id="KW-1133">Transmembrane helix</keyword>
<evidence type="ECO:0000256" key="4">
    <source>
        <dbReference type="ARBA" id="ARBA00022989"/>
    </source>
</evidence>
<comment type="similarity">
    <text evidence="2">Belongs to the TspO/BZRP family.</text>
</comment>
<reference evidence="7" key="1">
    <citation type="journal article" date="2014" name="Int. J. Syst. Evol. Microbiol.">
        <title>Complete genome sequence of Corynebacterium casei LMG S-19264T (=DSM 44701T), isolated from a smear-ripened cheese.</title>
        <authorList>
            <consortium name="US DOE Joint Genome Institute (JGI-PGF)"/>
            <person name="Walter F."/>
            <person name="Albersmeier A."/>
            <person name="Kalinowski J."/>
            <person name="Ruckert C."/>
        </authorList>
    </citation>
    <scope>NUCLEOTIDE SEQUENCE</scope>
    <source>
        <strain evidence="7">JCM 19596</strain>
    </source>
</reference>
<dbReference type="PANTHER" id="PTHR10057">
    <property type="entry name" value="PERIPHERAL-TYPE BENZODIAZEPINE RECEPTOR"/>
    <property type="match status" value="1"/>
</dbReference>
<dbReference type="PIRSF" id="PIRSF005859">
    <property type="entry name" value="PBR"/>
    <property type="match status" value="1"/>
</dbReference>
<feature type="transmembrane region" description="Helical" evidence="6">
    <location>
        <begin position="117"/>
        <end position="138"/>
    </location>
</feature>